<keyword evidence="2" id="KW-1185">Reference proteome</keyword>
<evidence type="ECO:0000313" key="2">
    <source>
        <dbReference type="Proteomes" id="UP000256964"/>
    </source>
</evidence>
<organism evidence="1 2">
    <name type="scientific">Lentinus brumalis</name>
    <dbReference type="NCBI Taxonomy" id="2498619"/>
    <lineage>
        <taxon>Eukaryota</taxon>
        <taxon>Fungi</taxon>
        <taxon>Dikarya</taxon>
        <taxon>Basidiomycota</taxon>
        <taxon>Agaricomycotina</taxon>
        <taxon>Agaricomycetes</taxon>
        <taxon>Polyporales</taxon>
        <taxon>Polyporaceae</taxon>
        <taxon>Lentinus</taxon>
    </lineage>
</organism>
<protein>
    <submittedName>
        <fullName evidence="1">Uncharacterized protein</fullName>
    </submittedName>
</protein>
<dbReference type="Proteomes" id="UP000256964">
    <property type="component" value="Unassembled WGS sequence"/>
</dbReference>
<accession>A0A371D974</accession>
<sequence>MNVIDLRDPPVSGDKEICFRRVASAYSPRRAASSGRRCPSLQSPRPILYAPMNYSRGTPTRTLASSKQPTFTRVRGWCASRPTSGLPRKDFRIPPPKPVHVRVLPCRSLRASVRVAPAGYATLRVDLLDRSRGHCGCTCYLLAYPSIPSRARTTARACLSRILRRFLYSCAPCRSAYRSTPLAIVHSTSPSRSLGTHPRCITRHIRIVISITPLLRPSLLAPLMCCYYMLCAGVIPHAPYVLGASE</sequence>
<dbReference type="AlphaFoldDB" id="A0A371D974"/>
<evidence type="ECO:0000313" key="1">
    <source>
        <dbReference type="EMBL" id="RDX49076.1"/>
    </source>
</evidence>
<proteinExistence type="predicted"/>
<gene>
    <name evidence="1" type="ORF">OH76DRAFT_553784</name>
</gene>
<reference evidence="1 2" key="1">
    <citation type="journal article" date="2018" name="Biotechnol. Biofuels">
        <title>Integrative visual omics of the white-rot fungus Polyporus brumalis exposes the biotechnological potential of its oxidative enzymes for delignifying raw plant biomass.</title>
        <authorList>
            <person name="Miyauchi S."/>
            <person name="Rancon A."/>
            <person name="Drula E."/>
            <person name="Hage H."/>
            <person name="Chaduli D."/>
            <person name="Favel A."/>
            <person name="Grisel S."/>
            <person name="Henrissat B."/>
            <person name="Herpoel-Gimbert I."/>
            <person name="Ruiz-Duenas F.J."/>
            <person name="Chevret D."/>
            <person name="Hainaut M."/>
            <person name="Lin J."/>
            <person name="Wang M."/>
            <person name="Pangilinan J."/>
            <person name="Lipzen A."/>
            <person name="Lesage-Meessen L."/>
            <person name="Navarro D."/>
            <person name="Riley R."/>
            <person name="Grigoriev I.V."/>
            <person name="Zhou S."/>
            <person name="Raouche S."/>
            <person name="Rosso M.N."/>
        </authorList>
    </citation>
    <scope>NUCLEOTIDE SEQUENCE [LARGE SCALE GENOMIC DNA]</scope>
    <source>
        <strain evidence="1 2">BRFM 1820</strain>
    </source>
</reference>
<dbReference type="EMBL" id="KZ857407">
    <property type="protein sequence ID" value="RDX49076.1"/>
    <property type="molecule type" value="Genomic_DNA"/>
</dbReference>
<name>A0A371D974_9APHY</name>